<feature type="signal peptide" evidence="15">
    <location>
        <begin position="1"/>
        <end position="21"/>
    </location>
</feature>
<dbReference type="Proteomes" id="UP000257200">
    <property type="component" value="Unplaced"/>
</dbReference>
<evidence type="ECO:0000256" key="15">
    <source>
        <dbReference type="SAM" id="SignalP"/>
    </source>
</evidence>
<evidence type="ECO:0000256" key="4">
    <source>
        <dbReference type="ARBA" id="ARBA00022729"/>
    </source>
</evidence>
<keyword evidence="12" id="KW-0449">Lipoprotein</keyword>
<dbReference type="GO" id="GO:0005886">
    <property type="term" value="C:plasma membrane"/>
    <property type="evidence" value="ECO:0007669"/>
    <property type="project" value="UniProtKB-SubCell"/>
</dbReference>
<reference evidence="17" key="2">
    <citation type="submission" date="2025-09" db="UniProtKB">
        <authorList>
            <consortium name="Ensembl"/>
        </authorList>
    </citation>
    <scope>IDENTIFICATION</scope>
</reference>
<evidence type="ECO:0000256" key="1">
    <source>
        <dbReference type="ARBA" id="ARBA00004251"/>
    </source>
</evidence>
<accession>A0A3Q1F186</accession>
<protein>
    <submittedName>
        <fullName evidence="17">CD8a molecule</fullName>
    </submittedName>
</protein>
<organism evidence="17 18">
    <name type="scientific">Acanthochromis polyacanthus</name>
    <name type="common">spiny chromis</name>
    <dbReference type="NCBI Taxonomy" id="80966"/>
    <lineage>
        <taxon>Eukaryota</taxon>
        <taxon>Metazoa</taxon>
        <taxon>Chordata</taxon>
        <taxon>Craniata</taxon>
        <taxon>Vertebrata</taxon>
        <taxon>Euteleostomi</taxon>
        <taxon>Actinopterygii</taxon>
        <taxon>Neopterygii</taxon>
        <taxon>Teleostei</taxon>
        <taxon>Neoteleostei</taxon>
        <taxon>Acanthomorphata</taxon>
        <taxon>Ovalentaria</taxon>
        <taxon>Pomacentridae</taxon>
        <taxon>Acanthochromis</taxon>
    </lineage>
</organism>
<dbReference type="AlphaFoldDB" id="A0A3Q1F186"/>
<dbReference type="InterPro" id="IPR007110">
    <property type="entry name" value="Ig-like_dom"/>
</dbReference>
<keyword evidence="18" id="KW-1185">Reference proteome</keyword>
<keyword evidence="10" id="KW-1015">Disulfide bond</keyword>
<comment type="subcellular location">
    <subcellularLocation>
        <location evidence="1">Cell membrane</location>
        <topology evidence="1">Single-pass type I membrane protein</topology>
    </subcellularLocation>
</comment>
<keyword evidence="7" id="KW-1064">Adaptive immunity</keyword>
<dbReference type="InterPro" id="IPR036179">
    <property type="entry name" value="Ig-like_dom_sf"/>
</dbReference>
<keyword evidence="6 14" id="KW-1133">Transmembrane helix</keyword>
<keyword evidence="11" id="KW-0325">Glycoprotein</keyword>
<proteinExistence type="predicted"/>
<keyword evidence="4 15" id="KW-0732">Signal</keyword>
<dbReference type="InterPro" id="IPR013783">
    <property type="entry name" value="Ig-like_fold"/>
</dbReference>
<evidence type="ECO:0000259" key="16">
    <source>
        <dbReference type="PROSITE" id="PS50835"/>
    </source>
</evidence>
<feature type="transmembrane region" description="Helical" evidence="14">
    <location>
        <begin position="161"/>
        <end position="185"/>
    </location>
</feature>
<dbReference type="PROSITE" id="PS50835">
    <property type="entry name" value="IG_LIKE"/>
    <property type="match status" value="1"/>
</dbReference>
<keyword evidence="13" id="KW-0393">Immunoglobulin domain</keyword>
<evidence type="ECO:0000256" key="11">
    <source>
        <dbReference type="ARBA" id="ARBA00023180"/>
    </source>
</evidence>
<feature type="chain" id="PRO_5018561897" evidence="15">
    <location>
        <begin position="22"/>
        <end position="197"/>
    </location>
</feature>
<dbReference type="GeneTree" id="ENSGT00510000050969"/>
<evidence type="ECO:0000256" key="13">
    <source>
        <dbReference type="ARBA" id="ARBA00023319"/>
    </source>
</evidence>
<evidence type="ECO:0000256" key="5">
    <source>
        <dbReference type="ARBA" id="ARBA00022859"/>
    </source>
</evidence>
<evidence type="ECO:0000256" key="12">
    <source>
        <dbReference type="ARBA" id="ARBA00023288"/>
    </source>
</evidence>
<dbReference type="CDD" id="cd00099">
    <property type="entry name" value="IgV"/>
    <property type="match status" value="1"/>
</dbReference>
<evidence type="ECO:0000256" key="8">
    <source>
        <dbReference type="ARBA" id="ARBA00023136"/>
    </source>
</evidence>
<evidence type="ECO:0000256" key="9">
    <source>
        <dbReference type="ARBA" id="ARBA00023139"/>
    </source>
</evidence>
<evidence type="ECO:0000256" key="14">
    <source>
        <dbReference type="SAM" id="Phobius"/>
    </source>
</evidence>
<sequence>MDQKWIQILVILMFYQKIASGADLNKAVKEGGSIDIECQPPTTTHTIMWFRALDNSGMEFIISVSSSGLEKSKRSDYSDIFSKGTQSKQTVKSFKKSRDSGLYGCAALVGSELKFGKITRLLGGKCSTSQFCVLTLYHLHVSEAVNRTRAEPATPPLLCSILILAPLAGGCGLLLLLLIITAVYCNRKSYIHLQSLI</sequence>
<reference evidence="17" key="1">
    <citation type="submission" date="2025-08" db="UniProtKB">
        <authorList>
            <consortium name="Ensembl"/>
        </authorList>
    </citation>
    <scope>IDENTIFICATION</scope>
</reference>
<evidence type="ECO:0000256" key="10">
    <source>
        <dbReference type="ARBA" id="ARBA00023157"/>
    </source>
</evidence>
<evidence type="ECO:0000256" key="7">
    <source>
        <dbReference type="ARBA" id="ARBA00023130"/>
    </source>
</evidence>
<evidence type="ECO:0000256" key="6">
    <source>
        <dbReference type="ARBA" id="ARBA00022989"/>
    </source>
</evidence>
<keyword evidence="8 14" id="KW-0472">Membrane</keyword>
<keyword evidence="3 14" id="KW-0812">Transmembrane</keyword>
<keyword evidence="9" id="KW-0564">Palmitate</keyword>
<keyword evidence="2" id="KW-1003">Cell membrane</keyword>
<dbReference type="PANTHER" id="PTHR10441">
    <property type="entry name" value="CD8 ALPHA CHAIN"/>
    <property type="match status" value="1"/>
</dbReference>
<feature type="domain" description="Ig-like" evidence="16">
    <location>
        <begin position="16"/>
        <end position="107"/>
    </location>
</feature>
<name>A0A3Q1F186_9TELE</name>
<evidence type="ECO:0000256" key="2">
    <source>
        <dbReference type="ARBA" id="ARBA00022475"/>
    </source>
</evidence>
<keyword evidence="5" id="KW-0391">Immunity</keyword>
<dbReference type="GO" id="GO:0002250">
    <property type="term" value="P:adaptive immune response"/>
    <property type="evidence" value="ECO:0007669"/>
    <property type="project" value="UniProtKB-KW"/>
</dbReference>
<evidence type="ECO:0000313" key="18">
    <source>
        <dbReference type="Proteomes" id="UP000257200"/>
    </source>
</evidence>
<dbReference type="PANTHER" id="PTHR10441:SF2">
    <property type="entry name" value="T-CELL SURFACE GLYCOPROTEIN CD8 ALPHA CHAIN"/>
    <property type="match status" value="1"/>
</dbReference>
<dbReference type="SUPFAM" id="SSF48726">
    <property type="entry name" value="Immunoglobulin"/>
    <property type="match status" value="1"/>
</dbReference>
<dbReference type="Ensembl" id="ENSAPOT00000015615.1">
    <property type="protein sequence ID" value="ENSAPOP00000001185.1"/>
    <property type="gene ID" value="ENSAPOG00000002427.1"/>
</dbReference>
<evidence type="ECO:0000256" key="3">
    <source>
        <dbReference type="ARBA" id="ARBA00022692"/>
    </source>
</evidence>
<evidence type="ECO:0000313" key="17">
    <source>
        <dbReference type="Ensembl" id="ENSAPOP00000001185.1"/>
    </source>
</evidence>
<dbReference type="InterPro" id="IPR015468">
    <property type="entry name" value="CD8_asu"/>
</dbReference>
<dbReference type="Gene3D" id="2.60.40.10">
    <property type="entry name" value="Immunoglobulins"/>
    <property type="match status" value="1"/>
</dbReference>